<dbReference type="InterPro" id="IPR050888">
    <property type="entry name" value="ZnF_C2H2-type_TF"/>
</dbReference>
<keyword evidence="6" id="KW-0539">Nucleus</keyword>
<evidence type="ECO:0000256" key="7">
    <source>
        <dbReference type="PROSITE-ProRule" id="PRU00042"/>
    </source>
</evidence>
<protein>
    <recommendedName>
        <fullName evidence="8">C2H2-type domain-containing protein</fullName>
    </recommendedName>
</protein>
<dbReference type="InterPro" id="IPR013087">
    <property type="entry name" value="Znf_C2H2_type"/>
</dbReference>
<dbReference type="PROSITE" id="PS50157">
    <property type="entry name" value="ZINC_FINGER_C2H2_2"/>
    <property type="match status" value="2"/>
</dbReference>
<feature type="domain" description="C2H2-type" evidence="8">
    <location>
        <begin position="66"/>
        <end position="94"/>
    </location>
</feature>
<evidence type="ECO:0000256" key="5">
    <source>
        <dbReference type="ARBA" id="ARBA00022833"/>
    </source>
</evidence>
<dbReference type="PROSITE" id="PS00028">
    <property type="entry name" value="ZINC_FINGER_C2H2_1"/>
    <property type="match status" value="1"/>
</dbReference>
<sequence>MFSHYLRICPILLKKIQRKYASHKGYPNIMFTNSSSSKSDILEYSTVEKPLNNDVEDCHKSSSRFFTCSYCDYSSTAKANVKRHVMFKHTGEKHAQCSFCERWFTTNEQLKLHIRVHTGDKPYQCSYCPLKYTQSCHLTRHLIKYNRIKYNNTTIVFIDPSPMEWVKTEDK</sequence>
<dbReference type="AlphaFoldDB" id="A0A5N5T4Z3"/>
<dbReference type="SUPFAM" id="SSF57667">
    <property type="entry name" value="beta-beta-alpha zinc fingers"/>
    <property type="match status" value="2"/>
</dbReference>
<reference evidence="9 10" key="1">
    <citation type="journal article" date="2019" name="PLoS Biol.">
        <title>Sex chromosomes control vertical transmission of feminizing Wolbachia symbionts in an isopod.</title>
        <authorList>
            <person name="Becking T."/>
            <person name="Chebbi M.A."/>
            <person name="Giraud I."/>
            <person name="Moumen B."/>
            <person name="Laverre T."/>
            <person name="Caubet Y."/>
            <person name="Peccoud J."/>
            <person name="Gilbert C."/>
            <person name="Cordaux R."/>
        </authorList>
    </citation>
    <scope>NUCLEOTIDE SEQUENCE [LARGE SCALE GENOMIC DNA]</scope>
    <source>
        <strain evidence="9">ANa2</strain>
        <tissue evidence="9">Whole body excluding digestive tract and cuticle</tissue>
    </source>
</reference>
<evidence type="ECO:0000256" key="4">
    <source>
        <dbReference type="ARBA" id="ARBA00022771"/>
    </source>
</evidence>
<evidence type="ECO:0000313" key="10">
    <source>
        <dbReference type="Proteomes" id="UP000326759"/>
    </source>
</evidence>
<dbReference type="Pfam" id="PF13909">
    <property type="entry name" value="zf-H2C2_5"/>
    <property type="match status" value="1"/>
</dbReference>
<evidence type="ECO:0000256" key="1">
    <source>
        <dbReference type="ARBA" id="ARBA00004123"/>
    </source>
</evidence>
<proteinExistence type="predicted"/>
<evidence type="ECO:0000256" key="6">
    <source>
        <dbReference type="ARBA" id="ARBA00023242"/>
    </source>
</evidence>
<comment type="caution">
    <text evidence="9">The sequence shown here is derived from an EMBL/GenBank/DDBJ whole genome shotgun (WGS) entry which is preliminary data.</text>
</comment>
<dbReference type="InterPro" id="IPR036236">
    <property type="entry name" value="Znf_C2H2_sf"/>
</dbReference>
<evidence type="ECO:0000313" key="9">
    <source>
        <dbReference type="EMBL" id="KAB7501651.1"/>
    </source>
</evidence>
<dbReference type="Pfam" id="PF13894">
    <property type="entry name" value="zf-C2H2_4"/>
    <property type="match status" value="1"/>
</dbReference>
<dbReference type="OrthoDB" id="3437960at2759"/>
<feature type="domain" description="C2H2-type" evidence="8">
    <location>
        <begin position="95"/>
        <end position="122"/>
    </location>
</feature>
<dbReference type="Proteomes" id="UP000326759">
    <property type="component" value="Unassembled WGS sequence"/>
</dbReference>
<organism evidence="9 10">
    <name type="scientific">Armadillidium nasatum</name>
    <dbReference type="NCBI Taxonomy" id="96803"/>
    <lineage>
        <taxon>Eukaryota</taxon>
        <taxon>Metazoa</taxon>
        <taxon>Ecdysozoa</taxon>
        <taxon>Arthropoda</taxon>
        <taxon>Crustacea</taxon>
        <taxon>Multicrustacea</taxon>
        <taxon>Malacostraca</taxon>
        <taxon>Eumalacostraca</taxon>
        <taxon>Peracarida</taxon>
        <taxon>Isopoda</taxon>
        <taxon>Oniscidea</taxon>
        <taxon>Crinocheta</taxon>
        <taxon>Armadillidiidae</taxon>
        <taxon>Armadillidium</taxon>
    </lineage>
</organism>
<dbReference type="GO" id="GO:0005634">
    <property type="term" value="C:nucleus"/>
    <property type="evidence" value="ECO:0007669"/>
    <property type="project" value="UniProtKB-SubCell"/>
</dbReference>
<accession>A0A5N5T4Z3</accession>
<keyword evidence="10" id="KW-1185">Reference proteome</keyword>
<evidence type="ECO:0000259" key="8">
    <source>
        <dbReference type="PROSITE" id="PS50157"/>
    </source>
</evidence>
<name>A0A5N5T4Z3_9CRUS</name>
<evidence type="ECO:0000256" key="2">
    <source>
        <dbReference type="ARBA" id="ARBA00022723"/>
    </source>
</evidence>
<keyword evidence="3" id="KW-0677">Repeat</keyword>
<keyword evidence="4 7" id="KW-0863">Zinc-finger</keyword>
<comment type="subcellular location">
    <subcellularLocation>
        <location evidence="1">Nucleus</location>
    </subcellularLocation>
</comment>
<gene>
    <name evidence="9" type="ORF">Anas_00761</name>
</gene>
<dbReference type="EMBL" id="SEYY01010008">
    <property type="protein sequence ID" value="KAB7501651.1"/>
    <property type="molecule type" value="Genomic_DNA"/>
</dbReference>
<dbReference type="Pfam" id="PF00096">
    <property type="entry name" value="zf-C2H2"/>
    <property type="match status" value="1"/>
</dbReference>
<dbReference type="PANTHER" id="PTHR24406">
    <property type="entry name" value="TRANSCRIPTIONAL REPRESSOR CTCFL-RELATED"/>
    <property type="match status" value="1"/>
</dbReference>
<dbReference type="Gene3D" id="3.30.160.60">
    <property type="entry name" value="Classic Zinc Finger"/>
    <property type="match status" value="3"/>
</dbReference>
<dbReference type="SMART" id="SM00355">
    <property type="entry name" value="ZnF_C2H2"/>
    <property type="match status" value="3"/>
</dbReference>
<evidence type="ECO:0000256" key="3">
    <source>
        <dbReference type="ARBA" id="ARBA00022737"/>
    </source>
</evidence>
<dbReference type="FunFam" id="3.30.160.60:FF:000065">
    <property type="entry name" value="B-cell CLL/lymphoma 6, member B"/>
    <property type="match status" value="1"/>
</dbReference>
<keyword evidence="5" id="KW-0862">Zinc</keyword>
<keyword evidence="2" id="KW-0479">Metal-binding</keyword>
<dbReference type="GO" id="GO:0008270">
    <property type="term" value="F:zinc ion binding"/>
    <property type="evidence" value="ECO:0007669"/>
    <property type="project" value="UniProtKB-KW"/>
</dbReference>